<name>L0KYZ4_METHD</name>
<sequence length="527" mass="59533" precursor="true">MVIQMFKMKTIQIILLIALACISFQPLAAGTSIKQMNTTIIADLNQTIDKDIRGLVDTDRLEIEFGPYYNVIWSPDEKHALINVKLYVCPKGKGDTQSGYISALYIAGKDFSNISRIAWTEFTTTEYGKIIESPSWSQSGDFFAYEELTEGKMYTVKSAQLFVVSTEMQQVQQIEMDNKMLRNYNYPLNYKWSPVEEMLAVPAPGKLVIYDPVKENNLTFDIDNDISNIDHLEWSPNGKNIAFLEGYKNIVNIDIDQKERYLMYSVENIGMYDTVWSPDSQKLVFYTLNETDENSENGYDIYVMDKNTNTTEKINQKRGIYSVLNWYPDSERLLVADLVADDSIGSSKLCSISITGNQKVLLDGIEVVEVHLGPDDYISVLDTSTSKLVIFNDSYKQDFSNVTGSSWINVDLMFTTNSKTSILNTSTNTIWEIPRSAIYPYMISVSPQEHFIAINNTILEMNYGNNPGIIARDQKNDSASQVTVLNSSNNQEQKVNNTAASQAPGFSAILGFVVFVVAMAYVHIKKR</sequence>
<feature type="transmembrane region" description="Helical" evidence="1">
    <location>
        <begin position="503"/>
        <end position="524"/>
    </location>
</feature>
<dbReference type="InterPro" id="IPR011042">
    <property type="entry name" value="6-blade_b-propeller_TolB-like"/>
</dbReference>
<evidence type="ECO:0008006" key="4">
    <source>
        <dbReference type="Google" id="ProtNLM"/>
    </source>
</evidence>
<dbReference type="PROSITE" id="PS51257">
    <property type="entry name" value="PROKAR_LIPOPROTEIN"/>
    <property type="match status" value="1"/>
</dbReference>
<dbReference type="KEGG" id="mhz:Metho_2548"/>
<keyword evidence="3" id="KW-1185">Reference proteome</keyword>
<organism evidence="2 3">
    <name type="scientific">Methanomethylovorans hollandica (strain DSM 15978 / NBRC 107637 / DMS1)</name>
    <dbReference type="NCBI Taxonomy" id="867904"/>
    <lineage>
        <taxon>Archaea</taxon>
        <taxon>Methanobacteriati</taxon>
        <taxon>Methanobacteriota</taxon>
        <taxon>Stenosarchaea group</taxon>
        <taxon>Methanomicrobia</taxon>
        <taxon>Methanosarcinales</taxon>
        <taxon>Methanosarcinaceae</taxon>
        <taxon>Methanomethylovorans</taxon>
    </lineage>
</organism>
<proteinExistence type="predicted"/>
<protein>
    <recommendedName>
        <fullName evidence="4">Periplasmic component of the Tol biopolymer transport system</fullName>
    </recommendedName>
</protein>
<dbReference type="HOGENOM" id="CLU_508662_0_0_2"/>
<gene>
    <name evidence="2" type="ordered locus">Metho_2548</name>
</gene>
<dbReference type="PANTHER" id="PTHR36842">
    <property type="entry name" value="PROTEIN TOLB HOMOLOG"/>
    <property type="match status" value="1"/>
</dbReference>
<evidence type="ECO:0000313" key="2">
    <source>
        <dbReference type="EMBL" id="AGB50687.1"/>
    </source>
</evidence>
<keyword evidence="1" id="KW-0472">Membrane</keyword>
<evidence type="ECO:0000256" key="1">
    <source>
        <dbReference type="SAM" id="Phobius"/>
    </source>
</evidence>
<dbReference type="EMBL" id="CP003363">
    <property type="protein sequence ID" value="AGB50687.1"/>
    <property type="molecule type" value="Genomic_DNA"/>
</dbReference>
<keyword evidence="2" id="KW-0614">Plasmid</keyword>
<geneLocation type="plasmid" evidence="2 3">
    <name>pMETHO01</name>
</geneLocation>
<keyword evidence="1" id="KW-1133">Transmembrane helix</keyword>
<reference evidence="3" key="1">
    <citation type="submission" date="2012-02" db="EMBL/GenBank/DDBJ databases">
        <title>Complete sequence of plasmid of Methanomethylovorans hollandica DSM 15978.</title>
        <authorList>
            <person name="Lucas S."/>
            <person name="Copeland A."/>
            <person name="Lapidus A."/>
            <person name="Glavina del Rio T."/>
            <person name="Dalin E."/>
            <person name="Tice H."/>
            <person name="Bruce D."/>
            <person name="Goodwin L."/>
            <person name="Pitluck S."/>
            <person name="Peters L."/>
            <person name="Mikhailova N."/>
            <person name="Held B."/>
            <person name="Kyrpides N."/>
            <person name="Mavromatis K."/>
            <person name="Ivanova N."/>
            <person name="Brettin T."/>
            <person name="Detter J.C."/>
            <person name="Han C."/>
            <person name="Larimer F."/>
            <person name="Land M."/>
            <person name="Hauser L."/>
            <person name="Markowitz V."/>
            <person name="Cheng J.-F."/>
            <person name="Hugenholtz P."/>
            <person name="Woyke T."/>
            <person name="Wu D."/>
            <person name="Spring S."/>
            <person name="Schroeder M."/>
            <person name="Brambilla E."/>
            <person name="Klenk H.-P."/>
            <person name="Eisen J.A."/>
        </authorList>
    </citation>
    <scope>NUCLEOTIDE SEQUENCE [LARGE SCALE GENOMIC DNA]</scope>
    <source>
        <strain evidence="3">DSM 15978 / NBRC 107637 / DMS1</strain>
        <plasmid evidence="3">Plasmid pMETHO01</plasmid>
    </source>
</reference>
<dbReference type="AlphaFoldDB" id="L0KYZ4"/>
<evidence type="ECO:0000313" key="3">
    <source>
        <dbReference type="Proteomes" id="UP000010866"/>
    </source>
</evidence>
<dbReference type="SUPFAM" id="SSF82171">
    <property type="entry name" value="DPP6 N-terminal domain-like"/>
    <property type="match status" value="1"/>
</dbReference>
<keyword evidence="1" id="KW-0812">Transmembrane</keyword>
<dbReference type="Gene3D" id="2.120.10.30">
    <property type="entry name" value="TolB, C-terminal domain"/>
    <property type="match status" value="1"/>
</dbReference>
<accession>L0KYZ4</accession>
<dbReference type="Proteomes" id="UP000010866">
    <property type="component" value="Plasmid pMETHO01"/>
</dbReference>
<dbReference type="PANTHER" id="PTHR36842:SF1">
    <property type="entry name" value="PROTEIN TOLB"/>
    <property type="match status" value="1"/>
</dbReference>